<sequence length="397" mass="42556">MVKSDYRDLCGLPFSCDLLHQSPSPARNLADESKNDMDHSDLRVTPDSGGDSSHGNGGNAIVDSGGSGSSSSSSSSASPDLELDHSRPHRVNPEDSPTPNQVQRLLLVSPVRSPAVTEGGVLIMDGVLINNVPRAPSSARRSASISNLLLVSSGSQGSIVSGRGSMHSGFGVQFYLRRNREEPRRRQPQRNRYYEGSSNRWQAGPSNLQPQFPLPAHNIRLGQHRLSLPYGMQRQYPFHMNMTTPPPYLSPWLPGPRAAYTYAPTSATVQPAHYNYSQPSGSGGGPLPVDIRRPDGTPLTLTLPPPVQPPRSPVAPLVISAPPANGGRTAAPERPETQPPAPSARPFSWPPTVEEESAIWYALHGTSGTRRRARLPVFVGICSDGAEGQAPPPPSVN</sequence>
<dbReference type="EMBL" id="OZ075123">
    <property type="protein sequence ID" value="CAL4914653.1"/>
    <property type="molecule type" value="Genomic_DNA"/>
</dbReference>
<evidence type="ECO:0000313" key="2">
    <source>
        <dbReference type="EMBL" id="CAL4914653.1"/>
    </source>
</evidence>
<feature type="compositionally biased region" description="Low complexity" evidence="1">
    <location>
        <begin position="69"/>
        <end position="78"/>
    </location>
</feature>
<proteinExistence type="predicted"/>
<feature type="region of interest" description="Disordered" evidence="1">
    <location>
        <begin position="321"/>
        <end position="349"/>
    </location>
</feature>
<protein>
    <submittedName>
        <fullName evidence="2">Uncharacterized protein</fullName>
    </submittedName>
</protein>
<feature type="compositionally biased region" description="Basic and acidic residues" evidence="1">
    <location>
        <begin position="29"/>
        <end position="44"/>
    </location>
</feature>
<gene>
    <name evidence="2" type="ORF">URODEC1_LOCUS17045</name>
</gene>
<dbReference type="Proteomes" id="UP001497457">
    <property type="component" value="Chromosome 13rd"/>
</dbReference>
<feature type="compositionally biased region" description="Polar residues" evidence="1">
    <location>
        <begin position="196"/>
        <end position="209"/>
    </location>
</feature>
<keyword evidence="3" id="KW-1185">Reference proteome</keyword>
<feature type="region of interest" description="Disordered" evidence="1">
    <location>
        <begin position="179"/>
        <end position="209"/>
    </location>
</feature>
<feature type="region of interest" description="Disordered" evidence="1">
    <location>
        <begin position="17"/>
        <end position="100"/>
    </location>
</feature>
<evidence type="ECO:0000256" key="1">
    <source>
        <dbReference type="SAM" id="MobiDB-lite"/>
    </source>
</evidence>
<evidence type="ECO:0000313" key="3">
    <source>
        <dbReference type="Proteomes" id="UP001497457"/>
    </source>
</evidence>
<reference evidence="2 3" key="2">
    <citation type="submission" date="2024-10" db="EMBL/GenBank/DDBJ databases">
        <authorList>
            <person name="Ryan C."/>
        </authorList>
    </citation>
    <scope>NUCLEOTIDE SEQUENCE [LARGE SCALE GENOMIC DNA]</scope>
</reference>
<accession>A0ABC8WXJ4</accession>
<dbReference type="AlphaFoldDB" id="A0ABC8WXJ4"/>
<organism evidence="2 3">
    <name type="scientific">Urochloa decumbens</name>
    <dbReference type="NCBI Taxonomy" id="240449"/>
    <lineage>
        <taxon>Eukaryota</taxon>
        <taxon>Viridiplantae</taxon>
        <taxon>Streptophyta</taxon>
        <taxon>Embryophyta</taxon>
        <taxon>Tracheophyta</taxon>
        <taxon>Spermatophyta</taxon>
        <taxon>Magnoliopsida</taxon>
        <taxon>Liliopsida</taxon>
        <taxon>Poales</taxon>
        <taxon>Poaceae</taxon>
        <taxon>PACMAD clade</taxon>
        <taxon>Panicoideae</taxon>
        <taxon>Panicodae</taxon>
        <taxon>Paniceae</taxon>
        <taxon>Melinidinae</taxon>
        <taxon>Urochloa</taxon>
    </lineage>
</organism>
<name>A0ABC8WXJ4_9POAL</name>
<reference evidence="3" key="1">
    <citation type="submission" date="2024-06" db="EMBL/GenBank/DDBJ databases">
        <authorList>
            <person name="Ryan C."/>
        </authorList>
    </citation>
    <scope>NUCLEOTIDE SEQUENCE [LARGE SCALE GENOMIC DNA]</scope>
</reference>